<evidence type="ECO:0000259" key="1">
    <source>
        <dbReference type="Pfam" id="PF06985"/>
    </source>
</evidence>
<protein>
    <submittedName>
        <fullName evidence="3">Uncharacterized protein</fullName>
    </submittedName>
</protein>
<reference evidence="3" key="1">
    <citation type="journal article" date="2020" name="Stud. Mycol.">
        <title>101 Dothideomycetes genomes: a test case for predicting lifestyles and emergence of pathogens.</title>
        <authorList>
            <person name="Haridas S."/>
            <person name="Albert R."/>
            <person name="Binder M."/>
            <person name="Bloem J."/>
            <person name="Labutti K."/>
            <person name="Salamov A."/>
            <person name="Andreopoulos B."/>
            <person name="Baker S."/>
            <person name="Barry K."/>
            <person name="Bills G."/>
            <person name="Bluhm B."/>
            <person name="Cannon C."/>
            <person name="Castanera R."/>
            <person name="Culley D."/>
            <person name="Daum C."/>
            <person name="Ezra D."/>
            <person name="Gonzalez J."/>
            <person name="Henrissat B."/>
            <person name="Kuo A."/>
            <person name="Liang C."/>
            <person name="Lipzen A."/>
            <person name="Lutzoni F."/>
            <person name="Magnuson J."/>
            <person name="Mondo S."/>
            <person name="Nolan M."/>
            <person name="Ohm R."/>
            <person name="Pangilinan J."/>
            <person name="Park H.-J."/>
            <person name="Ramirez L."/>
            <person name="Alfaro M."/>
            <person name="Sun H."/>
            <person name="Tritt A."/>
            <person name="Yoshinaga Y."/>
            <person name="Zwiers L.-H."/>
            <person name="Turgeon B."/>
            <person name="Goodwin S."/>
            <person name="Spatafora J."/>
            <person name="Crous P."/>
            <person name="Grigoriev I."/>
        </authorList>
    </citation>
    <scope>NUCLEOTIDE SEQUENCE</scope>
    <source>
        <strain evidence="3">CBS 119687</strain>
    </source>
</reference>
<dbReference type="GeneID" id="54410284"/>
<evidence type="ECO:0000313" key="3">
    <source>
        <dbReference type="EMBL" id="KAF2124638.1"/>
    </source>
</evidence>
<evidence type="ECO:0000313" key="4">
    <source>
        <dbReference type="Proteomes" id="UP000799771"/>
    </source>
</evidence>
<sequence>MLAPVRTRPTSTLSKPGYEKIVKTCEVARERYKLDWVWIDTCCIDKTSSSELSEAINSMFKWYRSATVCLVYLADVNVFEREFVKSRWFRRGWTLQELIAPRDVVFFDCGWVQGGTKKSMAGRIAATTGISTSVLTGARFLSTVPVAARMSWAALRETTKEEDLAYCLLGIFSVNMPMLYGEGAKAFIRLQEEIMRNSADLSIFLWEDSAMTQKYTGLLSRSPTAFYRMGKVAVEPTFSQREFLVTNRGIRLKLGLHVNAVPSSGLAVLPLGHVVNPSKGSLGIYLRRAGLDLFVRTRPKECFEGDINRMFTKFQVVKSLHYHQSVAMWDNRLVISNPLSLPVSSVEPPGCWDPKHGIVYSGFSGAFLGYIEFELSAHDKFAVVFCHRDHVWSCDVVQGQKWAQVQKNFQSHYMARYDRLIYAQGLLFWWQDRRGSQGV</sequence>
<feature type="domain" description="Heterokaryon incompatibility" evidence="1">
    <location>
        <begin position="22"/>
        <end position="76"/>
    </location>
</feature>
<dbReference type="OrthoDB" id="20872at2759"/>
<gene>
    <name evidence="3" type="ORF">P153DRAFT_379275</name>
</gene>
<dbReference type="AlphaFoldDB" id="A0A6A6A1N9"/>
<dbReference type="EMBL" id="ML977518">
    <property type="protein sequence ID" value="KAF2124638.1"/>
    <property type="molecule type" value="Genomic_DNA"/>
</dbReference>
<dbReference type="RefSeq" id="XP_033519031.1">
    <property type="nucleotide sequence ID" value="XM_033669852.1"/>
</dbReference>
<keyword evidence="4" id="KW-1185">Reference proteome</keyword>
<proteinExistence type="predicted"/>
<organism evidence="3 4">
    <name type="scientific">Dothidotthia symphoricarpi CBS 119687</name>
    <dbReference type="NCBI Taxonomy" id="1392245"/>
    <lineage>
        <taxon>Eukaryota</taxon>
        <taxon>Fungi</taxon>
        <taxon>Dikarya</taxon>
        <taxon>Ascomycota</taxon>
        <taxon>Pezizomycotina</taxon>
        <taxon>Dothideomycetes</taxon>
        <taxon>Pleosporomycetidae</taxon>
        <taxon>Pleosporales</taxon>
        <taxon>Dothidotthiaceae</taxon>
        <taxon>Dothidotthia</taxon>
    </lineage>
</organism>
<dbReference type="Proteomes" id="UP000799771">
    <property type="component" value="Unassembled WGS sequence"/>
</dbReference>
<dbReference type="InterPro" id="IPR010730">
    <property type="entry name" value="HET"/>
</dbReference>
<name>A0A6A6A1N9_9PLEO</name>
<accession>A0A6A6A1N9</accession>
<feature type="domain" description="DUF8212" evidence="2">
    <location>
        <begin position="185"/>
        <end position="214"/>
    </location>
</feature>
<dbReference type="Pfam" id="PF06985">
    <property type="entry name" value="HET"/>
    <property type="match status" value="1"/>
</dbReference>
<dbReference type="PANTHER" id="PTHR10622:SF10">
    <property type="entry name" value="HET DOMAIN-CONTAINING PROTEIN"/>
    <property type="match status" value="1"/>
</dbReference>
<evidence type="ECO:0000259" key="2">
    <source>
        <dbReference type="Pfam" id="PF26640"/>
    </source>
</evidence>
<dbReference type="Pfam" id="PF26640">
    <property type="entry name" value="DUF8212"/>
    <property type="match status" value="1"/>
</dbReference>
<dbReference type="InterPro" id="IPR058525">
    <property type="entry name" value="DUF8212"/>
</dbReference>
<dbReference type="PANTHER" id="PTHR10622">
    <property type="entry name" value="HET DOMAIN-CONTAINING PROTEIN"/>
    <property type="match status" value="1"/>
</dbReference>